<dbReference type="InterPro" id="IPR015942">
    <property type="entry name" value="Asp/Glu/hydantoin_racemase"/>
</dbReference>
<protein>
    <submittedName>
        <fullName evidence="2">Hydantoin racemase</fullName>
    </submittedName>
</protein>
<dbReference type="PANTHER" id="PTHR28047:SF5">
    <property type="entry name" value="PROTEIN DCG1"/>
    <property type="match status" value="1"/>
</dbReference>
<dbReference type="STRING" id="477184.KYC_17012"/>
<gene>
    <name evidence="2" type="ORF">KYC_17012</name>
</gene>
<comment type="caution">
    <text evidence="2">The sequence shown here is derived from an EMBL/GenBank/DDBJ whole genome shotgun (WGS) entry which is preliminary data.</text>
</comment>
<reference evidence="2 3" key="1">
    <citation type="journal article" date="2012" name="J. Bacteriol.">
        <title>Genome sequence of the highly efficient arsenite-oxidizing bacterium Achromobacter arsenitoxydans SY8.</title>
        <authorList>
            <person name="Li X."/>
            <person name="Hu Y."/>
            <person name="Gong J."/>
            <person name="Lin Y."/>
            <person name="Johnstone L."/>
            <person name="Rensing C."/>
            <person name="Wang G."/>
        </authorList>
    </citation>
    <scope>NUCLEOTIDE SEQUENCE [LARGE SCALE GENOMIC DNA]</scope>
    <source>
        <strain evidence="2 3">SY8</strain>
    </source>
</reference>
<dbReference type="Pfam" id="PF01177">
    <property type="entry name" value="Asp_Glu_race"/>
    <property type="match status" value="1"/>
</dbReference>
<sequence length="255" mass="26480">MPATLDTLSADRQGASPYRLLVVNGNTTATLTDSLALQARAFFGAAVQLRSVTAPFGPPYIASRAEAAISAHAVLAAVEREAALAEQPFEACVLACFGEPGIGAVRERLNAPVVGMAEASIMTAMQRGDRYAIVTVGQRWPAMLREQIRQLGVDSRCAGILALPGNALDYASRSSESAAAVSGALDQAAELGADVVIVAGAALAGYLPSLPRPPRVPVIDSYRAALAQALALASLERAHHFAYSRSRSPSDSPGQ</sequence>
<keyword evidence="3" id="KW-1185">Reference proteome</keyword>
<dbReference type="RefSeq" id="WP_008164480.1">
    <property type="nucleotide sequence ID" value="NZ_AGUF01000055.1"/>
</dbReference>
<evidence type="ECO:0000313" key="2">
    <source>
        <dbReference type="EMBL" id="EHK65215.1"/>
    </source>
</evidence>
<dbReference type="AlphaFoldDB" id="H0F9F0"/>
<evidence type="ECO:0000313" key="3">
    <source>
        <dbReference type="Proteomes" id="UP000003113"/>
    </source>
</evidence>
<name>H0F9F0_9BURK</name>
<dbReference type="OrthoDB" id="9791723at2"/>
<dbReference type="PANTHER" id="PTHR28047">
    <property type="entry name" value="PROTEIN DCG1"/>
    <property type="match status" value="1"/>
</dbReference>
<proteinExistence type="inferred from homology"/>
<comment type="similarity">
    <text evidence="1">Belongs to the HyuE racemase family.</text>
</comment>
<dbReference type="Proteomes" id="UP000003113">
    <property type="component" value="Unassembled WGS sequence"/>
</dbReference>
<dbReference type="EMBL" id="AGUF01000055">
    <property type="protein sequence ID" value="EHK65215.1"/>
    <property type="molecule type" value="Genomic_DNA"/>
</dbReference>
<dbReference type="InterPro" id="IPR052186">
    <property type="entry name" value="Hydantoin_racemase-like"/>
</dbReference>
<dbReference type="InterPro" id="IPR053714">
    <property type="entry name" value="Iso_Racemase_Enz_sf"/>
</dbReference>
<dbReference type="Gene3D" id="3.40.50.12500">
    <property type="match status" value="1"/>
</dbReference>
<organism evidence="2 3">
    <name type="scientific">Achromobacter arsenitoxydans SY8</name>
    <dbReference type="NCBI Taxonomy" id="477184"/>
    <lineage>
        <taxon>Bacteria</taxon>
        <taxon>Pseudomonadati</taxon>
        <taxon>Pseudomonadota</taxon>
        <taxon>Betaproteobacteria</taxon>
        <taxon>Burkholderiales</taxon>
        <taxon>Alcaligenaceae</taxon>
        <taxon>Achromobacter</taxon>
    </lineage>
</organism>
<evidence type="ECO:0000256" key="1">
    <source>
        <dbReference type="ARBA" id="ARBA00038414"/>
    </source>
</evidence>
<accession>H0F9F0</accession>
<dbReference type="GO" id="GO:0047661">
    <property type="term" value="F:amino-acid racemase activity"/>
    <property type="evidence" value="ECO:0007669"/>
    <property type="project" value="InterPro"/>
</dbReference>
<dbReference type="eggNOG" id="COG4126">
    <property type="taxonomic scope" value="Bacteria"/>
</dbReference>